<dbReference type="OrthoDB" id="28455at2759"/>
<feature type="region of interest" description="Disordered" evidence="5">
    <location>
        <begin position="444"/>
        <end position="554"/>
    </location>
</feature>
<comment type="caution">
    <text evidence="6">The sequence shown here is derived from an EMBL/GenBank/DDBJ whole genome shotgun (WGS) entry which is preliminary data.</text>
</comment>
<dbReference type="EMBL" id="QEAP01000222">
    <property type="protein sequence ID" value="TPX72519.1"/>
    <property type="molecule type" value="Genomic_DNA"/>
</dbReference>
<feature type="compositionally biased region" description="Polar residues" evidence="5">
    <location>
        <begin position="357"/>
        <end position="389"/>
    </location>
</feature>
<feature type="region of interest" description="Disordered" evidence="5">
    <location>
        <begin position="142"/>
        <end position="191"/>
    </location>
</feature>
<evidence type="ECO:0000256" key="1">
    <source>
        <dbReference type="ARBA" id="ARBA00004123"/>
    </source>
</evidence>
<protein>
    <recommendedName>
        <fullName evidence="8">Ribosome biogenesis regulatory protein</fullName>
    </recommendedName>
</protein>
<evidence type="ECO:0000256" key="4">
    <source>
        <dbReference type="ARBA" id="ARBA00023242"/>
    </source>
</evidence>
<reference evidence="6 7" key="1">
    <citation type="journal article" date="2019" name="Sci. Rep.">
        <title>Comparative genomics of chytrid fungi reveal insights into the obligate biotrophic and pathogenic lifestyle of Synchytrium endobioticum.</title>
        <authorList>
            <person name="van de Vossenberg B.T.L.H."/>
            <person name="Warris S."/>
            <person name="Nguyen H.D.T."/>
            <person name="van Gent-Pelzer M.P.E."/>
            <person name="Joly D.L."/>
            <person name="van de Geest H.C."/>
            <person name="Bonants P.J.M."/>
            <person name="Smith D.S."/>
            <person name="Levesque C.A."/>
            <person name="van der Lee T.A.J."/>
        </authorList>
    </citation>
    <scope>NUCLEOTIDE SEQUENCE [LARGE SCALE GENOMIC DNA]</scope>
    <source>
        <strain evidence="6 7">CBS 675.73</strain>
    </source>
</reference>
<feature type="compositionally biased region" description="Polar residues" evidence="5">
    <location>
        <begin position="1058"/>
        <end position="1074"/>
    </location>
</feature>
<dbReference type="InterPro" id="IPR007023">
    <property type="entry name" value="Ribosom_reg"/>
</dbReference>
<dbReference type="GO" id="GO:0042254">
    <property type="term" value="P:ribosome biogenesis"/>
    <property type="evidence" value="ECO:0007669"/>
    <property type="project" value="UniProtKB-KW"/>
</dbReference>
<dbReference type="GO" id="GO:0005634">
    <property type="term" value="C:nucleus"/>
    <property type="evidence" value="ECO:0007669"/>
    <property type="project" value="UniProtKB-SubCell"/>
</dbReference>
<evidence type="ECO:0008006" key="8">
    <source>
        <dbReference type="Google" id="ProtNLM"/>
    </source>
</evidence>
<name>A0A507F8A9_9FUNG</name>
<evidence type="ECO:0000256" key="2">
    <source>
        <dbReference type="ARBA" id="ARBA00010077"/>
    </source>
</evidence>
<dbReference type="STRING" id="246404.A0A507F8A9"/>
<feature type="region of interest" description="Disordered" evidence="5">
    <location>
        <begin position="340"/>
        <end position="389"/>
    </location>
</feature>
<evidence type="ECO:0000256" key="5">
    <source>
        <dbReference type="SAM" id="MobiDB-lite"/>
    </source>
</evidence>
<feature type="compositionally biased region" description="Low complexity" evidence="5">
    <location>
        <begin position="493"/>
        <end position="508"/>
    </location>
</feature>
<sequence>MEVDAGSLAVFDSNAVVIGSEMGALQVDQTLLERAQAATQALFDVVFALPVEATDANGVLAVLPTPSTKLPRALPVPSEAKLTTRWEKFAKEKGIMKRKKGRRVFDEKSGELKVRYGYDEKREKDRVPDDWLIEVPNSNNVKRSAGFDQGAETDAYTQRSQDKAERVAKNKSQQRRNQLENAASGLTPKEARKMHLKAQLKDAKTSTASIGRFDETVKGEEKVKFKRAKRKFDDVTGDAKNERAKVSKVVESVNKKVNPDGGIIATKAVSQIVQQQKRAPMQKKRVFLDYFSKPSTKSSTALWMHRAPSINNNRAGAAGLADNVATEQMKLPVLAQKKEATTGHLENTPIKLPSVPDPQTSRNGSKTASGASLASNGTQKSTKTSNGSVQLPNVVSTLAQASSRATSRTTLMQSQSKLPELVTASRSCLVSKSRFTSIQSLVASSQETIKSLPDRRDAPSIEPQQRTRPKTASGRLTSRDDPSAPKPVGGIGSSLKRTNSKTSTSKTSIRFNAELPAHQESMQDVQENMGSSSVLKRSKSRTAMKPPLLPRIDGELHSHTEAAAENSKEVNMLVSGVSVVMNASKESRRPKANVPQKAVVAVESDITLQKEIAKTAESSIPLKQEAAPPTERSDTSHQTTTDSIVPMKEEVAIPVNENILQTEPVTSAEIIVPLKEEGTILVEVGTTSQIEPAIPAAAAAPLEDEVSSLTGSSAPLQQESATRTENAEIVNAEVAIPAESHTASHLQPTEAILADITPSLKEEAAIPAESVAPLSETVIPVELSPTGVMASIESETPVKNETEVEDVVVEVVAALVDSGNDTSLQSPGQENAEAVATEPDRQPMHQIQTDLAQVDQTVAVAENGVVKDAVDGYISEMGLVQTLESIAWADKLETANTASDIRTDPSPFQEVEVTPTRNPPDSDHNENEPNETLPSHEAHPLSQKDVENKDISYPANAGTIHSQIESKKDDLDSVLVELANENHVSQVSADAVVQEKIQDAAVVAPVQEHSNPKEEITESVEEGPSNIAVAESASLQANAEVSPYSEHENLETSVDAPSHQQTDPQTSEQVSAESTVKEVGSETHTLAEAKVQEDFDNATAPINTETSGVTVDALSGAAVEAMSGERDGEEATFFANAKGISESVATIVDAVDSSPPSSDIESKIEETACVILAADLKEQVSSQIEALDTSSAEPSATTLESLNIANVNHITHASDPIGETMTRASSVETIEANPETVERKASIPELKSEDAHSDGTQKSPIQEPPTKIEVYVNVGAEAGGRVPEE</sequence>
<keyword evidence="4" id="KW-0539">Nucleus</keyword>
<accession>A0A507F8A9</accession>
<dbReference type="Proteomes" id="UP000320333">
    <property type="component" value="Unassembled WGS sequence"/>
</dbReference>
<evidence type="ECO:0000313" key="7">
    <source>
        <dbReference type="Proteomes" id="UP000320333"/>
    </source>
</evidence>
<dbReference type="Pfam" id="PF04939">
    <property type="entry name" value="RRS1"/>
    <property type="match status" value="1"/>
</dbReference>
<feature type="region of interest" description="Disordered" evidence="5">
    <location>
        <begin position="1229"/>
        <end position="1268"/>
    </location>
</feature>
<comment type="similarity">
    <text evidence="2">Belongs to the RRS1 family.</text>
</comment>
<proteinExistence type="inferred from homology"/>
<keyword evidence="7" id="KW-1185">Reference proteome</keyword>
<feature type="region of interest" description="Disordered" evidence="5">
    <location>
        <begin position="617"/>
        <end position="642"/>
    </location>
</feature>
<gene>
    <name evidence="6" type="ORF">CcCBS67573_g05819</name>
</gene>
<feature type="region of interest" description="Disordered" evidence="5">
    <location>
        <begin position="1037"/>
        <end position="1082"/>
    </location>
</feature>
<evidence type="ECO:0000256" key="3">
    <source>
        <dbReference type="ARBA" id="ARBA00022517"/>
    </source>
</evidence>
<feature type="region of interest" description="Disordered" evidence="5">
    <location>
        <begin position="898"/>
        <end position="942"/>
    </location>
</feature>
<feature type="compositionally biased region" description="Polar residues" evidence="5">
    <location>
        <begin position="520"/>
        <end position="535"/>
    </location>
</feature>
<keyword evidence="3" id="KW-0690">Ribosome biogenesis</keyword>
<feature type="compositionally biased region" description="Basic and acidic residues" evidence="5">
    <location>
        <begin position="1236"/>
        <end position="1255"/>
    </location>
</feature>
<comment type="subcellular location">
    <subcellularLocation>
        <location evidence="1">Nucleus</location>
    </subcellularLocation>
</comment>
<evidence type="ECO:0000313" key="6">
    <source>
        <dbReference type="EMBL" id="TPX72519.1"/>
    </source>
</evidence>
<organism evidence="6 7">
    <name type="scientific">Chytriomyces confervae</name>
    <dbReference type="NCBI Taxonomy" id="246404"/>
    <lineage>
        <taxon>Eukaryota</taxon>
        <taxon>Fungi</taxon>
        <taxon>Fungi incertae sedis</taxon>
        <taxon>Chytridiomycota</taxon>
        <taxon>Chytridiomycota incertae sedis</taxon>
        <taxon>Chytridiomycetes</taxon>
        <taxon>Chytridiales</taxon>
        <taxon>Chytriomycetaceae</taxon>
        <taxon>Chytriomyces</taxon>
    </lineage>
</organism>